<dbReference type="InterPro" id="IPR007168">
    <property type="entry name" value="Phageshock_PspC_N"/>
</dbReference>
<dbReference type="PATRIC" id="fig|1206767.3.peg.3005"/>
<keyword evidence="1" id="KW-0812">Transmembrane</keyword>
<evidence type="ECO:0000313" key="4">
    <source>
        <dbReference type="Proteomes" id="UP000006272"/>
    </source>
</evidence>
<feature type="transmembrane region" description="Helical" evidence="1">
    <location>
        <begin position="45"/>
        <end position="66"/>
    </location>
</feature>
<keyword evidence="1" id="KW-0472">Membrane</keyword>
<evidence type="ECO:0000259" key="2">
    <source>
        <dbReference type="Pfam" id="PF04024"/>
    </source>
</evidence>
<name>K6H6X4_9BACT</name>
<organism evidence="3 4">
    <name type="scientific">Solidesulfovibrio magneticus str. Maddingley MBC34</name>
    <dbReference type="NCBI Taxonomy" id="1206767"/>
    <lineage>
        <taxon>Bacteria</taxon>
        <taxon>Pseudomonadati</taxon>
        <taxon>Thermodesulfobacteriota</taxon>
        <taxon>Desulfovibrionia</taxon>
        <taxon>Desulfovibrionales</taxon>
        <taxon>Desulfovibrionaceae</taxon>
        <taxon>Solidesulfovibrio</taxon>
    </lineage>
</organism>
<dbReference type="AlphaFoldDB" id="K6H6X4"/>
<dbReference type="Proteomes" id="UP000006272">
    <property type="component" value="Unassembled WGS sequence"/>
</dbReference>
<comment type="caution">
    <text evidence="3">The sequence shown here is derived from an EMBL/GenBank/DDBJ whole genome shotgun (WGS) entry which is preliminary data.</text>
</comment>
<dbReference type="Pfam" id="PF04024">
    <property type="entry name" value="PspC"/>
    <property type="match status" value="1"/>
</dbReference>
<keyword evidence="1" id="KW-1133">Transmembrane helix</keyword>
<gene>
    <name evidence="3" type="ORF">B193_3056</name>
</gene>
<evidence type="ECO:0000313" key="3">
    <source>
        <dbReference type="EMBL" id="EKO38248.1"/>
    </source>
</evidence>
<feature type="domain" description="Phage shock protein PspC N-terminal" evidence="2">
    <location>
        <begin position="12"/>
        <end position="68"/>
    </location>
</feature>
<protein>
    <submittedName>
        <fullName evidence="3">Putative stress-responsive transcriptional regulator</fullName>
    </submittedName>
</protein>
<sequence>MRSRNDDFPGRRKLYRSRNGLALGVCRGLADYLGLPRWVVRAFVIVLFVSTGFTAALLYFAAAFIVPLAPETGQDADTGRLGRAAADVSRRFKDLDARLSRLESHVTSREYDFDRRLRGL</sequence>
<proteinExistence type="predicted"/>
<dbReference type="EMBL" id="ALAO01000268">
    <property type="protein sequence ID" value="EKO38248.1"/>
    <property type="molecule type" value="Genomic_DNA"/>
</dbReference>
<evidence type="ECO:0000256" key="1">
    <source>
        <dbReference type="SAM" id="Phobius"/>
    </source>
</evidence>
<accession>K6H6X4</accession>
<reference evidence="3 4" key="1">
    <citation type="submission" date="2012-07" db="EMBL/GenBank/DDBJ databases">
        <title>Draft genome sequence of Desulfovibrio magneticus str. Maddingley MBC34 obtained from a metagenomic sequence of a methanogenic enrichment isolated from coal-seam formation water in Victoria, Australia.</title>
        <authorList>
            <person name="Greenfield P."/>
            <person name="Hendry P."/>
            <person name="Li D."/>
            <person name="Rosewarne C.P."/>
            <person name="Tran-Dinh N."/>
            <person name="Elbourne L.D.H."/>
            <person name="Paulsen I.T."/>
            <person name="Midgley D.J."/>
        </authorList>
    </citation>
    <scope>NUCLEOTIDE SEQUENCE [LARGE SCALE GENOMIC DNA]</scope>
    <source>
        <strain evidence="4">Maddingley MBC34</strain>
    </source>
</reference>